<dbReference type="AlphaFoldDB" id="A0A6A6UGU7"/>
<protein>
    <submittedName>
        <fullName evidence="1">Uncharacterized protein</fullName>
    </submittedName>
</protein>
<proteinExistence type="predicted"/>
<dbReference type="EMBL" id="MU004233">
    <property type="protein sequence ID" value="KAF2671412.1"/>
    <property type="molecule type" value="Genomic_DNA"/>
</dbReference>
<dbReference type="Proteomes" id="UP000799302">
    <property type="component" value="Unassembled WGS sequence"/>
</dbReference>
<organism evidence="1 2">
    <name type="scientific">Microthyrium microscopicum</name>
    <dbReference type="NCBI Taxonomy" id="703497"/>
    <lineage>
        <taxon>Eukaryota</taxon>
        <taxon>Fungi</taxon>
        <taxon>Dikarya</taxon>
        <taxon>Ascomycota</taxon>
        <taxon>Pezizomycotina</taxon>
        <taxon>Dothideomycetes</taxon>
        <taxon>Dothideomycetes incertae sedis</taxon>
        <taxon>Microthyriales</taxon>
        <taxon>Microthyriaceae</taxon>
        <taxon>Microthyrium</taxon>
    </lineage>
</organism>
<keyword evidence="2" id="KW-1185">Reference proteome</keyword>
<name>A0A6A6UGU7_9PEZI</name>
<accession>A0A6A6UGU7</accession>
<evidence type="ECO:0000313" key="1">
    <source>
        <dbReference type="EMBL" id="KAF2671412.1"/>
    </source>
</evidence>
<gene>
    <name evidence="1" type="ORF">BT63DRAFT_469219</name>
</gene>
<evidence type="ECO:0000313" key="2">
    <source>
        <dbReference type="Proteomes" id="UP000799302"/>
    </source>
</evidence>
<reference evidence="1" key="1">
    <citation type="journal article" date="2020" name="Stud. Mycol.">
        <title>101 Dothideomycetes genomes: a test case for predicting lifestyles and emergence of pathogens.</title>
        <authorList>
            <person name="Haridas S."/>
            <person name="Albert R."/>
            <person name="Binder M."/>
            <person name="Bloem J."/>
            <person name="Labutti K."/>
            <person name="Salamov A."/>
            <person name="Andreopoulos B."/>
            <person name="Baker S."/>
            <person name="Barry K."/>
            <person name="Bills G."/>
            <person name="Bluhm B."/>
            <person name="Cannon C."/>
            <person name="Castanera R."/>
            <person name="Culley D."/>
            <person name="Daum C."/>
            <person name="Ezra D."/>
            <person name="Gonzalez J."/>
            <person name="Henrissat B."/>
            <person name="Kuo A."/>
            <person name="Liang C."/>
            <person name="Lipzen A."/>
            <person name="Lutzoni F."/>
            <person name="Magnuson J."/>
            <person name="Mondo S."/>
            <person name="Nolan M."/>
            <person name="Ohm R."/>
            <person name="Pangilinan J."/>
            <person name="Park H.-J."/>
            <person name="Ramirez L."/>
            <person name="Alfaro M."/>
            <person name="Sun H."/>
            <person name="Tritt A."/>
            <person name="Yoshinaga Y."/>
            <person name="Zwiers L.-H."/>
            <person name="Turgeon B."/>
            <person name="Goodwin S."/>
            <person name="Spatafora J."/>
            <person name="Crous P."/>
            <person name="Grigoriev I."/>
        </authorList>
    </citation>
    <scope>NUCLEOTIDE SEQUENCE</scope>
    <source>
        <strain evidence="1">CBS 115976</strain>
    </source>
</reference>
<sequence>MALTYLKGCFTPNAWTWLYPRLWARYGTNGMPLHDIVLEHYRCWDGDKGVEMLHSTAFKTTKDFIDYLRHLDIFSDRHVNALDIRIHKYWISILGPGIANNSIHKISQLKFSRVGFDAGQPLCRVYSDIDRFKIFTKPAKWVKHELRLVSSFSNIEQIELKGPTLNEAWEASDEIKKHLTPSSFPENITGGRAQVYHGSRCLLRRRIDLAAGECNELSTRRAFHTCFHPARSYL</sequence>